<keyword evidence="1" id="KW-1133">Transmembrane helix</keyword>
<evidence type="ECO:0000313" key="3">
    <source>
        <dbReference type="Proteomes" id="UP000186922"/>
    </source>
</evidence>
<feature type="transmembrane region" description="Helical" evidence="1">
    <location>
        <begin position="115"/>
        <end position="136"/>
    </location>
</feature>
<organism evidence="2 3">
    <name type="scientific">Ramazzottius varieornatus</name>
    <name type="common">Water bear</name>
    <name type="synonym">Tardigrade</name>
    <dbReference type="NCBI Taxonomy" id="947166"/>
    <lineage>
        <taxon>Eukaryota</taxon>
        <taxon>Metazoa</taxon>
        <taxon>Ecdysozoa</taxon>
        <taxon>Tardigrada</taxon>
        <taxon>Eutardigrada</taxon>
        <taxon>Parachela</taxon>
        <taxon>Hypsibioidea</taxon>
        <taxon>Ramazzottiidae</taxon>
        <taxon>Ramazzottius</taxon>
    </lineage>
</organism>
<proteinExistence type="predicted"/>
<name>A0A1D1V4H0_RAMVA</name>
<evidence type="ECO:0000256" key="1">
    <source>
        <dbReference type="SAM" id="Phobius"/>
    </source>
</evidence>
<keyword evidence="1" id="KW-0812">Transmembrane</keyword>
<feature type="transmembrane region" description="Helical" evidence="1">
    <location>
        <begin position="12"/>
        <end position="35"/>
    </location>
</feature>
<reference evidence="2 3" key="1">
    <citation type="journal article" date="2016" name="Nat. Commun.">
        <title>Extremotolerant tardigrade genome and improved radiotolerance of human cultured cells by tardigrade-unique protein.</title>
        <authorList>
            <person name="Hashimoto T."/>
            <person name="Horikawa D.D."/>
            <person name="Saito Y."/>
            <person name="Kuwahara H."/>
            <person name="Kozuka-Hata H."/>
            <person name="Shin-I T."/>
            <person name="Minakuchi Y."/>
            <person name="Ohishi K."/>
            <person name="Motoyama A."/>
            <person name="Aizu T."/>
            <person name="Enomoto A."/>
            <person name="Kondo K."/>
            <person name="Tanaka S."/>
            <person name="Hara Y."/>
            <person name="Koshikawa S."/>
            <person name="Sagara H."/>
            <person name="Miura T."/>
            <person name="Yokobori S."/>
            <person name="Miyagawa K."/>
            <person name="Suzuki Y."/>
            <person name="Kubo T."/>
            <person name="Oyama M."/>
            <person name="Kohara Y."/>
            <person name="Fujiyama A."/>
            <person name="Arakawa K."/>
            <person name="Katayama T."/>
            <person name="Toyoda A."/>
            <person name="Kunieda T."/>
        </authorList>
    </citation>
    <scope>NUCLEOTIDE SEQUENCE [LARGE SCALE GENOMIC DNA]</scope>
    <source>
        <strain evidence="2 3">YOKOZUNA-1</strain>
    </source>
</reference>
<dbReference type="PANTHER" id="PTHR36694">
    <property type="entry name" value="PASIFLORA 1, ISOFORM A-RELATED"/>
    <property type="match status" value="1"/>
</dbReference>
<sequence>MRTCGPCSLKTGSYLVSVYTFILGILLLGFNIWGWTYAPQYMAWSRIVAVIFGVSLIIAAIFLFMGLNRNSGSLISAWFMIFLVYVVVQIAAVIWRIIDYAMYYDGIPAEIVRAYLADIIIFAILILVNIWSLMAVKSYRNGSGASMNVVV</sequence>
<keyword evidence="1" id="KW-0472">Membrane</keyword>
<dbReference type="EMBL" id="BDGG01000003">
    <property type="protein sequence ID" value="GAU96611.1"/>
    <property type="molecule type" value="Genomic_DNA"/>
</dbReference>
<accession>A0A1D1V4H0</accession>
<gene>
    <name evidence="2" type="primary">RvY_08037-1</name>
    <name evidence="2" type="synonym">RvY_08037.1</name>
    <name evidence="2" type="ORF">RvY_08037</name>
</gene>
<dbReference type="Proteomes" id="UP000186922">
    <property type="component" value="Unassembled WGS sequence"/>
</dbReference>
<keyword evidence="3" id="KW-1185">Reference proteome</keyword>
<dbReference type="PANTHER" id="PTHR36694:SF11">
    <property type="entry name" value="LP21121P-RELATED"/>
    <property type="match status" value="1"/>
</dbReference>
<evidence type="ECO:0000313" key="2">
    <source>
        <dbReference type="EMBL" id="GAU96611.1"/>
    </source>
</evidence>
<feature type="transmembrane region" description="Helical" evidence="1">
    <location>
        <begin position="74"/>
        <end position="95"/>
    </location>
</feature>
<comment type="caution">
    <text evidence="2">The sequence shown here is derived from an EMBL/GenBank/DDBJ whole genome shotgun (WGS) entry which is preliminary data.</text>
</comment>
<evidence type="ECO:0008006" key="4">
    <source>
        <dbReference type="Google" id="ProtNLM"/>
    </source>
</evidence>
<dbReference type="OrthoDB" id="10555191at2759"/>
<dbReference type="AlphaFoldDB" id="A0A1D1V4H0"/>
<protein>
    <recommendedName>
        <fullName evidence="4">MARVEL domain-containing protein</fullName>
    </recommendedName>
</protein>
<feature type="transmembrane region" description="Helical" evidence="1">
    <location>
        <begin position="47"/>
        <end position="67"/>
    </location>
</feature>